<feature type="compositionally biased region" description="Basic and acidic residues" evidence="3">
    <location>
        <begin position="371"/>
        <end position="382"/>
    </location>
</feature>
<evidence type="ECO:0000256" key="1">
    <source>
        <dbReference type="ARBA" id="ARBA00022884"/>
    </source>
</evidence>
<dbReference type="Pfam" id="PF16294">
    <property type="entry name" value="RSB_motif"/>
    <property type="match status" value="1"/>
</dbReference>
<dbReference type="EMBL" id="HBUF01208311">
    <property type="protein sequence ID" value="CAG6664688.1"/>
    <property type="molecule type" value="Transcribed_RNA"/>
</dbReference>
<feature type="region of interest" description="Disordered" evidence="3">
    <location>
        <begin position="551"/>
        <end position="604"/>
    </location>
</feature>
<dbReference type="SUPFAM" id="SSF54928">
    <property type="entry name" value="RNA-binding domain, RBD"/>
    <property type="match status" value="1"/>
</dbReference>
<dbReference type="Pfam" id="PF17800">
    <property type="entry name" value="NPL"/>
    <property type="match status" value="1"/>
</dbReference>
<keyword evidence="1 2" id="KW-0694">RNA-binding</keyword>
<organism evidence="5">
    <name type="scientific">Cacopsylla melanoneura</name>
    <dbReference type="NCBI Taxonomy" id="428564"/>
    <lineage>
        <taxon>Eukaryota</taxon>
        <taxon>Metazoa</taxon>
        <taxon>Ecdysozoa</taxon>
        <taxon>Arthropoda</taxon>
        <taxon>Hexapoda</taxon>
        <taxon>Insecta</taxon>
        <taxon>Pterygota</taxon>
        <taxon>Neoptera</taxon>
        <taxon>Paraneoptera</taxon>
        <taxon>Hemiptera</taxon>
        <taxon>Sternorrhyncha</taxon>
        <taxon>Psylloidea</taxon>
        <taxon>Psyllidae</taxon>
        <taxon>Psyllinae</taxon>
        <taxon>Cacopsylla</taxon>
    </lineage>
</organism>
<feature type="compositionally biased region" description="Basic and acidic residues" evidence="3">
    <location>
        <begin position="396"/>
        <end position="407"/>
    </location>
</feature>
<protein>
    <submittedName>
        <fullName evidence="5">Apoptotic chromatin condensation inducer in the nucleus</fullName>
    </submittedName>
</protein>
<sequence>MFWGFVLEPKKRYNTTVTKPFHISMAALDPKSINDNDISSLVLNVDGTETILCNLGKPNYLQERLDLNFIEGNTITLEVKGKAIVHLSGYFIYEQDGMDDEDDSDLDEEESVDDEELEEADQKALLALRKKMTKNNKSKFNASTTEDDSDDDDDDDDDEDDDDDDDEEEEEEDEEEEEEEDEKPRAQRSSVVAVQQEKSEEDEDAAAPEDEADKESEAEEEEEQGEGEDDVEEDKEAAEDREEGEIEGNQRADDIQDNGSPPPVWSGEQRTWGVSKPNTVFKFLRARDPDISTAVLKEYNTLVKPLAEDFLDARERDTRREAPVEAESSGEDAAQPAEARDRRDSRRRDQEEEKQEEEGEQQAEDEEEEERGERKSKERERGEEENENPNAKKRKRSEEKEERERRKSSPVRKVLIKKDKDVSPRRSHRPPTVPLTPTNVLYIYNLTRPFTLGQLRELLSRTGKIATDGFWIDNIKSKCYVEYETEDQAEETRHALHEVRWPVTNDKVLRVEFTSKDAMLNAQIKAETAEMPTQRKTEPLIMDRNSQRLSVREWDMGKVPEEEDKSRDRDRNRTREREEKDRKRKDRRYSESPSREEPDARRRKRDIEAPAKLLDDLFRKTKTTPCLYWLPLTAEQIAVKEEMRKKHLAELEKRMKKNTTSSRSSRDRGSRRARRS</sequence>
<feature type="compositionally biased region" description="Basic and acidic residues" evidence="3">
    <location>
        <begin position="311"/>
        <end position="323"/>
    </location>
</feature>
<dbReference type="EMBL" id="HBUF01208309">
    <property type="protein sequence ID" value="CAG6664685.1"/>
    <property type="molecule type" value="Transcribed_RNA"/>
</dbReference>
<dbReference type="PANTHER" id="PTHR46589">
    <property type="entry name" value="APOPTOTIC CHROMATIN CONDENSATION INDUCER IN THE NUCLEUS"/>
    <property type="match status" value="1"/>
</dbReference>
<feature type="domain" description="RRM" evidence="4">
    <location>
        <begin position="439"/>
        <end position="516"/>
    </location>
</feature>
<dbReference type="InterPro" id="IPR035979">
    <property type="entry name" value="RBD_domain_sf"/>
</dbReference>
<feature type="compositionally biased region" description="Basic and acidic residues" evidence="3">
    <location>
        <begin position="588"/>
        <end position="604"/>
    </location>
</feature>
<feature type="compositionally biased region" description="Acidic residues" evidence="3">
    <location>
        <begin position="352"/>
        <end position="370"/>
    </location>
</feature>
<feature type="compositionally biased region" description="Acidic residues" evidence="3">
    <location>
        <begin position="199"/>
        <end position="246"/>
    </location>
</feature>
<feature type="region of interest" description="Disordered" evidence="3">
    <location>
        <begin position="525"/>
        <end position="544"/>
    </location>
</feature>
<feature type="region of interest" description="Disordered" evidence="3">
    <location>
        <begin position="96"/>
        <end position="119"/>
    </location>
</feature>
<feature type="region of interest" description="Disordered" evidence="3">
    <location>
        <begin position="299"/>
        <end position="434"/>
    </location>
</feature>
<dbReference type="EMBL" id="HBUF01208314">
    <property type="protein sequence ID" value="CAG6664694.1"/>
    <property type="molecule type" value="Transcribed_RNA"/>
</dbReference>
<feature type="compositionally biased region" description="Basic and acidic residues" evidence="3">
    <location>
        <begin position="551"/>
        <end position="581"/>
    </location>
</feature>
<dbReference type="PROSITE" id="PS50102">
    <property type="entry name" value="RRM"/>
    <property type="match status" value="1"/>
</dbReference>
<feature type="compositionally biased region" description="Acidic residues" evidence="3">
    <location>
        <begin position="145"/>
        <end position="181"/>
    </location>
</feature>
<dbReference type="AlphaFoldDB" id="A0A8D8WLK2"/>
<dbReference type="PANTHER" id="PTHR46589:SF1">
    <property type="entry name" value="APOPTOTIC CHROMATIN CONDENSATION INDUCER IN THE NUCLEUS"/>
    <property type="match status" value="1"/>
</dbReference>
<dbReference type="Gene3D" id="3.30.70.330">
    <property type="match status" value="1"/>
</dbReference>
<name>A0A8D8WLK2_9HEMI</name>
<proteinExistence type="predicted"/>
<evidence type="ECO:0000259" key="4">
    <source>
        <dbReference type="PROSITE" id="PS50102"/>
    </source>
</evidence>
<dbReference type="InterPro" id="IPR000504">
    <property type="entry name" value="RRM_dom"/>
</dbReference>
<feature type="region of interest" description="Disordered" evidence="3">
    <location>
        <begin position="137"/>
        <end position="275"/>
    </location>
</feature>
<dbReference type="CDD" id="cd12432">
    <property type="entry name" value="RRM_ACINU"/>
    <property type="match status" value="1"/>
</dbReference>
<feature type="compositionally biased region" description="Basic and acidic residues" evidence="3">
    <location>
        <begin position="338"/>
        <end position="351"/>
    </location>
</feature>
<dbReference type="InterPro" id="IPR034257">
    <property type="entry name" value="Acinus_RRM"/>
</dbReference>
<dbReference type="InterPro" id="IPR052793">
    <property type="entry name" value="EJC-associated_protein"/>
</dbReference>
<evidence type="ECO:0000313" key="5">
    <source>
        <dbReference type="EMBL" id="CAG6664667.1"/>
    </source>
</evidence>
<evidence type="ECO:0000256" key="2">
    <source>
        <dbReference type="PROSITE-ProRule" id="PRU00176"/>
    </source>
</evidence>
<dbReference type="EMBL" id="HBUF01208312">
    <property type="protein sequence ID" value="CAG6664690.1"/>
    <property type="molecule type" value="Transcribed_RNA"/>
</dbReference>
<accession>A0A8D8WLK2</accession>
<evidence type="ECO:0000256" key="3">
    <source>
        <dbReference type="SAM" id="MobiDB-lite"/>
    </source>
</evidence>
<dbReference type="GO" id="GO:0061574">
    <property type="term" value="C:ASAP complex"/>
    <property type="evidence" value="ECO:0007669"/>
    <property type="project" value="TreeGrafter"/>
</dbReference>
<dbReference type="EMBL" id="HBUF01208313">
    <property type="protein sequence ID" value="CAG6664692.1"/>
    <property type="molecule type" value="Transcribed_RNA"/>
</dbReference>
<dbReference type="EMBL" id="HBUF01208308">
    <property type="protein sequence ID" value="CAG6664683.1"/>
    <property type="molecule type" value="Transcribed_RNA"/>
</dbReference>
<dbReference type="GO" id="GO:0003723">
    <property type="term" value="F:RNA binding"/>
    <property type="evidence" value="ECO:0007669"/>
    <property type="project" value="UniProtKB-UniRule"/>
</dbReference>
<dbReference type="EMBL" id="HBUF01208301">
    <property type="protein sequence ID" value="CAG6664667.1"/>
    <property type="molecule type" value="Transcribed_RNA"/>
</dbReference>
<dbReference type="GO" id="GO:0008380">
    <property type="term" value="P:RNA splicing"/>
    <property type="evidence" value="ECO:0007669"/>
    <property type="project" value="TreeGrafter"/>
</dbReference>
<dbReference type="GO" id="GO:0071011">
    <property type="term" value="C:precatalytic spliceosome"/>
    <property type="evidence" value="ECO:0007669"/>
    <property type="project" value="TreeGrafter"/>
</dbReference>
<reference evidence="5" key="1">
    <citation type="submission" date="2021-05" db="EMBL/GenBank/DDBJ databases">
        <authorList>
            <person name="Alioto T."/>
            <person name="Alioto T."/>
            <person name="Gomez Garrido J."/>
        </authorList>
    </citation>
    <scope>NUCLEOTIDE SEQUENCE</scope>
</reference>
<dbReference type="EMBL" id="HBUF01208315">
    <property type="protein sequence ID" value="CAG6664696.1"/>
    <property type="molecule type" value="Transcribed_RNA"/>
</dbReference>
<dbReference type="InterPro" id="IPR041232">
    <property type="entry name" value="NPL"/>
</dbReference>
<dbReference type="InterPro" id="IPR012677">
    <property type="entry name" value="Nucleotide-bd_a/b_plait_sf"/>
</dbReference>
<dbReference type="InterPro" id="IPR032552">
    <property type="entry name" value="RSB_motif"/>
</dbReference>
<dbReference type="Gene3D" id="2.60.120.340">
    <property type="entry name" value="Nucleoplasmin core domain"/>
    <property type="match status" value="1"/>
</dbReference>
<feature type="region of interest" description="Disordered" evidence="3">
    <location>
        <begin position="648"/>
        <end position="676"/>
    </location>
</feature>